<evidence type="ECO:0000256" key="2">
    <source>
        <dbReference type="ARBA" id="ARBA00022741"/>
    </source>
</evidence>
<organism evidence="6 7">
    <name type="scientific">Cuscuta campestris</name>
    <dbReference type="NCBI Taxonomy" id="132261"/>
    <lineage>
        <taxon>Eukaryota</taxon>
        <taxon>Viridiplantae</taxon>
        <taxon>Streptophyta</taxon>
        <taxon>Embryophyta</taxon>
        <taxon>Tracheophyta</taxon>
        <taxon>Spermatophyta</taxon>
        <taxon>Magnoliopsida</taxon>
        <taxon>eudicotyledons</taxon>
        <taxon>Gunneridae</taxon>
        <taxon>Pentapetalae</taxon>
        <taxon>asterids</taxon>
        <taxon>lamiids</taxon>
        <taxon>Solanales</taxon>
        <taxon>Convolvulaceae</taxon>
        <taxon>Cuscuteae</taxon>
        <taxon>Cuscuta</taxon>
        <taxon>Cuscuta subgen. Grammica</taxon>
        <taxon>Cuscuta sect. Cleistogrammica</taxon>
    </lineage>
</organism>
<dbReference type="Proteomes" id="UP000595140">
    <property type="component" value="Unassembled WGS sequence"/>
</dbReference>
<dbReference type="GO" id="GO:0005524">
    <property type="term" value="F:ATP binding"/>
    <property type="evidence" value="ECO:0007669"/>
    <property type="project" value="UniProtKB-KW"/>
</dbReference>
<dbReference type="EMBL" id="OOIL02002239">
    <property type="protein sequence ID" value="VFQ81316.1"/>
    <property type="molecule type" value="Genomic_DNA"/>
</dbReference>
<dbReference type="PANTHER" id="PTHR47960">
    <property type="entry name" value="DEAD-BOX ATP-DEPENDENT RNA HELICASE 50"/>
    <property type="match status" value="1"/>
</dbReference>
<protein>
    <recommendedName>
        <fullName evidence="8">DEAD/DEAH box helicase domain-containing protein</fullName>
    </recommendedName>
</protein>
<evidence type="ECO:0000313" key="6">
    <source>
        <dbReference type="EMBL" id="VFQ81316.1"/>
    </source>
</evidence>
<keyword evidence="3" id="KW-0378">Hydrolase</keyword>
<keyword evidence="5" id="KW-0067">ATP-binding</keyword>
<evidence type="ECO:0000313" key="7">
    <source>
        <dbReference type="Proteomes" id="UP000595140"/>
    </source>
</evidence>
<sequence>MPIQKQSGGGLADSTLAIPNEEHSPMVLNFKDELKESKKAFKLQNAEILSVSKEKEDAYDDYDGAPSKRLLLCLSIIESDKAFINERNGRFFANYWGFEFWKSYTKGKDIVDTSQSESTLVQIAWIASTASDIIIEKENQLSPSSPFLIYLVPSQREVNKVFQVCKPLITSGILTLCQDHVLTSTPDIFVSTPNRLKELISCKAIDVSMVSFLVIDGPRYDGGSVEAIKTIKNLMPSSSQTMVFGGCLIDPSTSAS</sequence>
<dbReference type="OrthoDB" id="1902637at2759"/>
<name>A0A484LZG7_9ASTE</name>
<dbReference type="Gene3D" id="3.40.50.300">
    <property type="entry name" value="P-loop containing nucleotide triphosphate hydrolases"/>
    <property type="match status" value="1"/>
</dbReference>
<comment type="subcellular location">
    <subcellularLocation>
        <location evidence="1">Plastid</location>
    </subcellularLocation>
</comment>
<dbReference type="AlphaFoldDB" id="A0A484LZG7"/>
<keyword evidence="4" id="KW-0347">Helicase</keyword>
<dbReference type="SUPFAM" id="SSF52540">
    <property type="entry name" value="P-loop containing nucleoside triphosphate hydrolases"/>
    <property type="match status" value="1"/>
</dbReference>
<dbReference type="GO" id="GO:0004386">
    <property type="term" value="F:helicase activity"/>
    <property type="evidence" value="ECO:0007669"/>
    <property type="project" value="UniProtKB-KW"/>
</dbReference>
<evidence type="ECO:0000256" key="3">
    <source>
        <dbReference type="ARBA" id="ARBA00022801"/>
    </source>
</evidence>
<keyword evidence="7" id="KW-1185">Reference proteome</keyword>
<accession>A0A484LZG7</accession>
<gene>
    <name evidence="6" type="ORF">CCAM_LOCUS23092</name>
</gene>
<proteinExistence type="predicted"/>
<evidence type="ECO:0000256" key="4">
    <source>
        <dbReference type="ARBA" id="ARBA00022806"/>
    </source>
</evidence>
<dbReference type="GO" id="GO:0009536">
    <property type="term" value="C:plastid"/>
    <property type="evidence" value="ECO:0007669"/>
    <property type="project" value="UniProtKB-SubCell"/>
</dbReference>
<evidence type="ECO:0000256" key="1">
    <source>
        <dbReference type="ARBA" id="ARBA00004474"/>
    </source>
</evidence>
<reference evidence="6 7" key="1">
    <citation type="submission" date="2018-04" db="EMBL/GenBank/DDBJ databases">
        <authorList>
            <person name="Vogel A."/>
        </authorList>
    </citation>
    <scope>NUCLEOTIDE SEQUENCE [LARGE SCALE GENOMIC DNA]</scope>
</reference>
<evidence type="ECO:0008006" key="8">
    <source>
        <dbReference type="Google" id="ProtNLM"/>
    </source>
</evidence>
<keyword evidence="2" id="KW-0547">Nucleotide-binding</keyword>
<dbReference type="GO" id="GO:0016787">
    <property type="term" value="F:hydrolase activity"/>
    <property type="evidence" value="ECO:0007669"/>
    <property type="project" value="UniProtKB-KW"/>
</dbReference>
<evidence type="ECO:0000256" key="5">
    <source>
        <dbReference type="ARBA" id="ARBA00022840"/>
    </source>
</evidence>
<dbReference type="InterPro" id="IPR027417">
    <property type="entry name" value="P-loop_NTPase"/>
</dbReference>